<dbReference type="GO" id="GO:0009696">
    <property type="term" value="P:salicylic acid metabolic process"/>
    <property type="evidence" value="ECO:0007669"/>
    <property type="project" value="TreeGrafter"/>
</dbReference>
<evidence type="ECO:0000259" key="3">
    <source>
        <dbReference type="Pfam" id="PF12697"/>
    </source>
</evidence>
<dbReference type="GO" id="GO:0080031">
    <property type="term" value="F:methyl salicylate esterase activity"/>
    <property type="evidence" value="ECO:0007669"/>
    <property type="project" value="TreeGrafter"/>
</dbReference>
<evidence type="ECO:0000313" key="4">
    <source>
        <dbReference type="EMBL" id="PHT41974.1"/>
    </source>
</evidence>
<keyword evidence="5" id="KW-1185">Reference proteome</keyword>
<dbReference type="SUPFAM" id="SSF53474">
    <property type="entry name" value="alpha/beta-Hydrolases"/>
    <property type="match status" value="2"/>
</dbReference>
<dbReference type="GO" id="GO:0009694">
    <property type="term" value="P:jasmonic acid metabolic process"/>
    <property type="evidence" value="ECO:0007669"/>
    <property type="project" value="TreeGrafter"/>
</dbReference>
<organism evidence="4 5">
    <name type="scientific">Capsicum baccatum</name>
    <name type="common">Peruvian pepper</name>
    <dbReference type="NCBI Taxonomy" id="33114"/>
    <lineage>
        <taxon>Eukaryota</taxon>
        <taxon>Viridiplantae</taxon>
        <taxon>Streptophyta</taxon>
        <taxon>Embryophyta</taxon>
        <taxon>Tracheophyta</taxon>
        <taxon>Spermatophyta</taxon>
        <taxon>Magnoliopsida</taxon>
        <taxon>eudicotyledons</taxon>
        <taxon>Gunneridae</taxon>
        <taxon>Pentapetalae</taxon>
        <taxon>asterids</taxon>
        <taxon>lamiids</taxon>
        <taxon>Solanales</taxon>
        <taxon>Solanaceae</taxon>
        <taxon>Solanoideae</taxon>
        <taxon>Capsiceae</taxon>
        <taxon>Capsicum</taxon>
    </lineage>
</organism>
<reference evidence="4 5" key="1">
    <citation type="journal article" date="2017" name="Genome Biol.">
        <title>New reference genome sequences of hot pepper reveal the massive evolution of plant disease-resistance genes by retroduplication.</title>
        <authorList>
            <person name="Kim S."/>
            <person name="Park J."/>
            <person name="Yeom S.I."/>
            <person name="Kim Y.M."/>
            <person name="Seo E."/>
            <person name="Kim K.T."/>
            <person name="Kim M.S."/>
            <person name="Lee J.M."/>
            <person name="Cheong K."/>
            <person name="Shin H.S."/>
            <person name="Kim S.B."/>
            <person name="Han K."/>
            <person name="Lee J."/>
            <person name="Park M."/>
            <person name="Lee H.A."/>
            <person name="Lee H.Y."/>
            <person name="Lee Y."/>
            <person name="Oh S."/>
            <person name="Lee J.H."/>
            <person name="Choi E."/>
            <person name="Choi E."/>
            <person name="Lee S.E."/>
            <person name="Jeon J."/>
            <person name="Kim H."/>
            <person name="Choi G."/>
            <person name="Song H."/>
            <person name="Lee J."/>
            <person name="Lee S.C."/>
            <person name="Kwon J.K."/>
            <person name="Lee H.Y."/>
            <person name="Koo N."/>
            <person name="Hong Y."/>
            <person name="Kim R.W."/>
            <person name="Kang W.H."/>
            <person name="Huh J.H."/>
            <person name="Kang B.C."/>
            <person name="Yang T.J."/>
            <person name="Lee Y.H."/>
            <person name="Bennetzen J.L."/>
            <person name="Choi D."/>
        </authorList>
    </citation>
    <scope>NUCLEOTIDE SEQUENCE [LARGE SCALE GENOMIC DNA]</scope>
    <source>
        <strain evidence="5">cv. PBC81</strain>
    </source>
</reference>
<proteinExistence type="predicted"/>
<feature type="signal peptide" evidence="1">
    <location>
        <begin position="1"/>
        <end position="22"/>
    </location>
</feature>
<dbReference type="Pfam" id="PF00561">
    <property type="entry name" value="Abhydrolase_1"/>
    <property type="match status" value="1"/>
</dbReference>
<comment type="caution">
    <text evidence="4">The sequence shown here is derived from an EMBL/GenBank/DDBJ whole genome shotgun (WGS) entry which is preliminary data.</text>
</comment>
<dbReference type="InterPro" id="IPR000073">
    <property type="entry name" value="AB_hydrolase_1"/>
</dbReference>
<evidence type="ECO:0000259" key="2">
    <source>
        <dbReference type="Pfam" id="PF00561"/>
    </source>
</evidence>
<sequence length="476" mass="52547">MEKRKLLTSLVVLILLLPYATATLSRSKPKKHVVLVHGGCHGAWSWYKIVALMRYSGYNVTAIDLGASGINPKQALEIPRYSDYLSPLMEFMASLSEHEKVVLVGHNFGGFAISKAMESFPEKIYVAVYVTALMPGPTLNASTVYTKAGSVVITQLDNHVTYDNGPTYPPATVILGPKHLVTNVYQLSPNKDMEKSKLLTSLVVLILLLPYVNATLSGPKAKKQFVLVHRACHGAWSWYKIVALMQSSGHNVTAIDLGASGNNPKQVLEVRHLSDYFSPLMKFMASLPAHEKVVLVGHEIGGFGISKAMETFPEKILVAVFVTALMPGPTLNASTVYTKFTGVLAALDNHVTFDDGPKNPPTTFSYGPKYLATNIYQLSSDHDLKLATKLVRPVFIFRAEDVSKEIVVSSKRFGSVKRAFIVAAEDKLIKKEFQKWMIEKNRPDEVEMIQGSDHMTMMSKPLQLFANLLSIANKYS</sequence>
<dbReference type="InterPro" id="IPR045889">
    <property type="entry name" value="MES/HNL"/>
</dbReference>
<evidence type="ECO:0000256" key="1">
    <source>
        <dbReference type="SAM" id="SignalP"/>
    </source>
</evidence>
<dbReference type="AlphaFoldDB" id="A0A2G2W9R3"/>
<dbReference type="GO" id="GO:0080032">
    <property type="term" value="F:methyl jasmonate esterase activity"/>
    <property type="evidence" value="ECO:0007669"/>
    <property type="project" value="TreeGrafter"/>
</dbReference>
<protein>
    <recommendedName>
        <fullName evidence="2 3">AB hydrolase-1 domain-containing protein</fullName>
    </recommendedName>
</protein>
<dbReference type="Proteomes" id="UP000224567">
    <property type="component" value="Unassembled WGS sequence"/>
</dbReference>
<name>A0A2G2W9R3_CAPBA</name>
<evidence type="ECO:0000313" key="5">
    <source>
        <dbReference type="Proteomes" id="UP000224567"/>
    </source>
</evidence>
<feature type="chain" id="PRO_5013727141" description="AB hydrolase-1 domain-containing protein" evidence="1">
    <location>
        <begin position="23"/>
        <end position="476"/>
    </location>
</feature>
<feature type="domain" description="AB hydrolase-1" evidence="2">
    <location>
        <begin position="31"/>
        <end position="135"/>
    </location>
</feature>
<dbReference type="Pfam" id="PF12697">
    <property type="entry name" value="Abhydrolase_6"/>
    <property type="match status" value="1"/>
</dbReference>
<dbReference type="OrthoDB" id="408373at2759"/>
<keyword evidence="1" id="KW-0732">Signal</keyword>
<dbReference type="Gene3D" id="3.40.50.1820">
    <property type="entry name" value="alpha/beta hydrolase"/>
    <property type="match status" value="2"/>
</dbReference>
<reference evidence="5" key="2">
    <citation type="journal article" date="2017" name="J. Anim. Genet.">
        <title>Multiple reference genome sequences of hot pepper reveal the massive evolution of plant disease resistance genes by retroduplication.</title>
        <authorList>
            <person name="Kim S."/>
            <person name="Park J."/>
            <person name="Yeom S.-I."/>
            <person name="Kim Y.-M."/>
            <person name="Seo E."/>
            <person name="Kim K.-T."/>
            <person name="Kim M.-S."/>
            <person name="Lee J.M."/>
            <person name="Cheong K."/>
            <person name="Shin H.-S."/>
            <person name="Kim S.-B."/>
            <person name="Han K."/>
            <person name="Lee J."/>
            <person name="Park M."/>
            <person name="Lee H.-A."/>
            <person name="Lee H.-Y."/>
            <person name="Lee Y."/>
            <person name="Oh S."/>
            <person name="Lee J.H."/>
            <person name="Choi E."/>
            <person name="Choi E."/>
            <person name="Lee S.E."/>
            <person name="Jeon J."/>
            <person name="Kim H."/>
            <person name="Choi G."/>
            <person name="Song H."/>
            <person name="Lee J."/>
            <person name="Lee S.-C."/>
            <person name="Kwon J.-K."/>
            <person name="Lee H.-Y."/>
            <person name="Koo N."/>
            <person name="Hong Y."/>
            <person name="Kim R.W."/>
            <person name="Kang W.-H."/>
            <person name="Huh J.H."/>
            <person name="Kang B.-C."/>
            <person name="Yang T.-J."/>
            <person name="Lee Y.-H."/>
            <person name="Bennetzen J.L."/>
            <person name="Choi D."/>
        </authorList>
    </citation>
    <scope>NUCLEOTIDE SEQUENCE [LARGE SCALE GENOMIC DNA]</scope>
    <source>
        <strain evidence="5">cv. PBC81</strain>
    </source>
</reference>
<dbReference type="PANTHER" id="PTHR10992:SF1058">
    <property type="entry name" value="AB HYDROLASE-1 DOMAIN-CONTAINING PROTEIN"/>
    <property type="match status" value="1"/>
</dbReference>
<dbReference type="PANTHER" id="PTHR10992">
    <property type="entry name" value="METHYLESTERASE FAMILY MEMBER"/>
    <property type="match status" value="1"/>
</dbReference>
<feature type="domain" description="AB hydrolase-1" evidence="3">
    <location>
        <begin position="226"/>
        <end position="467"/>
    </location>
</feature>
<dbReference type="EMBL" id="MLFT02000008">
    <property type="protein sequence ID" value="PHT41974.1"/>
    <property type="molecule type" value="Genomic_DNA"/>
</dbReference>
<gene>
    <name evidence="4" type="ORF">CQW23_20828</name>
</gene>
<dbReference type="GO" id="GO:0080030">
    <property type="term" value="F:methyl indole-3-acetate esterase activity"/>
    <property type="evidence" value="ECO:0007669"/>
    <property type="project" value="TreeGrafter"/>
</dbReference>
<dbReference type="FunFam" id="3.40.50.1820:FF:000051">
    <property type="entry name" value="(S)-hydroxynitrile lyase"/>
    <property type="match status" value="2"/>
</dbReference>
<accession>A0A2G2W9R3</accession>
<dbReference type="InterPro" id="IPR029058">
    <property type="entry name" value="AB_hydrolase_fold"/>
</dbReference>